<accession>A0A2G7TC92</accession>
<feature type="transmembrane region" description="Helical" evidence="6">
    <location>
        <begin position="50"/>
        <end position="66"/>
    </location>
</feature>
<dbReference type="GO" id="GO:0016020">
    <property type="term" value="C:membrane"/>
    <property type="evidence" value="ECO:0007669"/>
    <property type="project" value="UniProtKB-SubCell"/>
</dbReference>
<feature type="transmembrane region" description="Helical" evidence="6">
    <location>
        <begin position="78"/>
        <end position="99"/>
    </location>
</feature>
<evidence type="ECO:0000256" key="6">
    <source>
        <dbReference type="SAM" id="Phobius"/>
    </source>
</evidence>
<dbReference type="AlphaFoldDB" id="A0A2G7TC92"/>
<evidence type="ECO:0000256" key="3">
    <source>
        <dbReference type="ARBA" id="ARBA00022989"/>
    </source>
</evidence>
<gene>
    <name evidence="8" type="ORF">CTI11_00285</name>
</gene>
<proteinExistence type="predicted"/>
<keyword evidence="4 6" id="KW-0472">Membrane</keyword>
<evidence type="ECO:0000256" key="5">
    <source>
        <dbReference type="SAM" id="MobiDB-lite"/>
    </source>
</evidence>
<feature type="region of interest" description="Disordered" evidence="5">
    <location>
        <begin position="1"/>
        <end position="22"/>
    </location>
</feature>
<dbReference type="EMBL" id="PEKC01000001">
    <property type="protein sequence ID" value="PII37540.1"/>
    <property type="molecule type" value="Genomic_DNA"/>
</dbReference>
<keyword evidence="2 6" id="KW-0812">Transmembrane</keyword>
<organism evidence="8">
    <name type="scientific">Chryseobacterium sp. B5</name>
    <dbReference type="NCBI Taxonomy" id="2050562"/>
    <lineage>
        <taxon>Bacteria</taxon>
        <taxon>Pseudomonadati</taxon>
        <taxon>Bacteroidota</taxon>
        <taxon>Flavobacteriia</taxon>
        <taxon>Flavobacteriales</taxon>
        <taxon>Weeksellaceae</taxon>
        <taxon>Chryseobacterium group</taxon>
        <taxon>Chryseobacterium</taxon>
    </lineage>
</organism>
<feature type="domain" description="TM2" evidence="7">
    <location>
        <begin position="21"/>
        <end position="55"/>
    </location>
</feature>
<keyword evidence="3 6" id="KW-1133">Transmembrane helix</keyword>
<reference evidence="8" key="1">
    <citation type="submission" date="2017-10" db="EMBL/GenBank/DDBJ databases">
        <title>Chryseobacterium sp. B5 is a hydrocarbonoclastic and plant growth promoting bacterium.</title>
        <authorList>
            <person name="Thijs S."/>
            <person name="Gkorezis P."/>
            <person name="Van Hamme J."/>
        </authorList>
    </citation>
    <scope>NUCLEOTIDE SEQUENCE</scope>
    <source>
        <strain evidence="8">B5</strain>
    </source>
</reference>
<evidence type="ECO:0000256" key="2">
    <source>
        <dbReference type="ARBA" id="ARBA00022692"/>
    </source>
</evidence>
<protein>
    <submittedName>
        <fullName evidence="8">TM2 domain-containing protein</fullName>
    </submittedName>
</protein>
<evidence type="ECO:0000256" key="4">
    <source>
        <dbReference type="ARBA" id="ARBA00023136"/>
    </source>
</evidence>
<dbReference type="InterPro" id="IPR007829">
    <property type="entry name" value="TM2"/>
</dbReference>
<dbReference type="Pfam" id="PF05154">
    <property type="entry name" value="TM2"/>
    <property type="match status" value="1"/>
</dbReference>
<evidence type="ECO:0000313" key="8">
    <source>
        <dbReference type="EMBL" id="PII37540.1"/>
    </source>
</evidence>
<evidence type="ECO:0000256" key="1">
    <source>
        <dbReference type="ARBA" id="ARBA00004141"/>
    </source>
</evidence>
<comment type="caution">
    <text evidence="8">The sequence shown here is derived from an EMBL/GenBank/DDBJ whole genome shotgun (WGS) entry which is preliminary data.</text>
</comment>
<evidence type="ECO:0000259" key="7">
    <source>
        <dbReference type="Pfam" id="PF05154"/>
    </source>
</evidence>
<name>A0A2G7TC92_9FLAO</name>
<feature type="transmembrane region" description="Helical" evidence="6">
    <location>
        <begin position="130"/>
        <end position="152"/>
    </location>
</feature>
<comment type="subcellular location">
    <subcellularLocation>
        <location evidence="1">Membrane</location>
        <topology evidence="1">Multi-pass membrane protein</topology>
    </subcellularLocation>
</comment>
<feature type="compositionally biased region" description="Pro residues" evidence="5">
    <location>
        <begin position="1"/>
        <end position="10"/>
    </location>
</feature>
<sequence length="168" mass="18513">MNRPSTPLPQPAQAQQGAPRSKSKTLTTWLAFVGGPLGLHRFYLHGFGDWLGWLLPVPTALGVYGIERVQQLGQDDQLSWLLIPLLGFTIAGCALRAILYGLTDTEAWNRRHNPGIDVQAQAGRTGWSTIFAIALSLMLGAAVLMASIAYSFQHYFEHQVEEARKISQ</sequence>